<dbReference type="SUPFAM" id="SSF56112">
    <property type="entry name" value="Protein kinase-like (PK-like)"/>
    <property type="match status" value="1"/>
</dbReference>
<feature type="compositionally biased region" description="Polar residues" evidence="10">
    <location>
        <begin position="543"/>
        <end position="553"/>
    </location>
</feature>
<organism evidence="13 14">
    <name type="scientific">Bifiguratus adelaidae</name>
    <dbReference type="NCBI Taxonomy" id="1938954"/>
    <lineage>
        <taxon>Eukaryota</taxon>
        <taxon>Fungi</taxon>
        <taxon>Fungi incertae sedis</taxon>
        <taxon>Mucoromycota</taxon>
        <taxon>Mucoromycotina</taxon>
        <taxon>Endogonomycetes</taxon>
        <taxon>Endogonales</taxon>
        <taxon>Endogonales incertae sedis</taxon>
        <taxon>Bifiguratus</taxon>
    </lineage>
</organism>
<feature type="compositionally biased region" description="Low complexity" evidence="10">
    <location>
        <begin position="237"/>
        <end position="254"/>
    </location>
</feature>
<feature type="compositionally biased region" description="Low complexity" evidence="10">
    <location>
        <begin position="1325"/>
        <end position="1334"/>
    </location>
</feature>
<feature type="compositionally biased region" description="Polar residues" evidence="10">
    <location>
        <begin position="747"/>
        <end position="761"/>
    </location>
</feature>
<feature type="compositionally biased region" description="Polar residues" evidence="10">
    <location>
        <begin position="985"/>
        <end position="997"/>
    </location>
</feature>
<keyword evidence="5" id="KW-0547">Nucleotide-binding</keyword>
<feature type="compositionally biased region" description="Polar residues" evidence="10">
    <location>
        <begin position="1884"/>
        <end position="1898"/>
    </location>
</feature>
<dbReference type="GO" id="GO:0035556">
    <property type="term" value="P:intracellular signal transduction"/>
    <property type="evidence" value="ECO:0007669"/>
    <property type="project" value="TreeGrafter"/>
</dbReference>
<accession>A0A261Y0X6</accession>
<evidence type="ECO:0000256" key="3">
    <source>
        <dbReference type="ARBA" id="ARBA00022527"/>
    </source>
</evidence>
<feature type="compositionally biased region" description="Polar residues" evidence="10">
    <location>
        <begin position="828"/>
        <end position="841"/>
    </location>
</feature>
<keyword evidence="14" id="KW-1185">Reference proteome</keyword>
<dbReference type="FunFam" id="3.30.200.20:FF:000103">
    <property type="entry name" value="Protein kinase C"/>
    <property type="match status" value="1"/>
</dbReference>
<dbReference type="EC" id="2.7.11.1" evidence="2"/>
<dbReference type="PROSITE" id="PS50011">
    <property type="entry name" value="PROTEIN_KINASE_DOM"/>
    <property type="match status" value="1"/>
</dbReference>
<feature type="compositionally biased region" description="Basic and acidic residues" evidence="10">
    <location>
        <begin position="1643"/>
        <end position="1652"/>
    </location>
</feature>
<evidence type="ECO:0000313" key="14">
    <source>
        <dbReference type="Proteomes" id="UP000242875"/>
    </source>
</evidence>
<evidence type="ECO:0000256" key="2">
    <source>
        <dbReference type="ARBA" id="ARBA00012513"/>
    </source>
</evidence>
<feature type="compositionally biased region" description="Low complexity" evidence="10">
    <location>
        <begin position="193"/>
        <end position="215"/>
    </location>
</feature>
<protein>
    <recommendedName>
        <fullName evidence="2">non-specific serine/threonine protein kinase</fullName>
        <ecNumber evidence="2">2.7.11.1</ecNumber>
    </recommendedName>
</protein>
<dbReference type="InterPro" id="IPR008271">
    <property type="entry name" value="Ser/Thr_kinase_AS"/>
</dbReference>
<dbReference type="PANTHER" id="PTHR24356:SF1">
    <property type="entry name" value="SERINE_THREONINE-PROTEIN KINASE GREATWALL"/>
    <property type="match status" value="1"/>
</dbReference>
<dbReference type="FunFam" id="1.10.510.10:FF:000604">
    <property type="entry name" value="AGC protein kinase"/>
    <property type="match status" value="1"/>
</dbReference>
<feature type="region of interest" description="Disordered" evidence="10">
    <location>
        <begin position="1"/>
        <end position="118"/>
    </location>
</feature>
<feature type="compositionally biased region" description="Low complexity" evidence="10">
    <location>
        <begin position="1404"/>
        <end position="1423"/>
    </location>
</feature>
<evidence type="ECO:0000256" key="6">
    <source>
        <dbReference type="ARBA" id="ARBA00022777"/>
    </source>
</evidence>
<feature type="compositionally biased region" description="Polar residues" evidence="10">
    <location>
        <begin position="1905"/>
        <end position="1929"/>
    </location>
</feature>
<dbReference type="OrthoDB" id="162894at2759"/>
<proteinExistence type="inferred from homology"/>
<dbReference type="SMART" id="SM00220">
    <property type="entry name" value="S_TKc"/>
    <property type="match status" value="1"/>
</dbReference>
<feature type="region of interest" description="Disordered" evidence="10">
    <location>
        <begin position="1283"/>
        <end position="1344"/>
    </location>
</feature>
<dbReference type="GO" id="GO:0005634">
    <property type="term" value="C:nucleus"/>
    <property type="evidence" value="ECO:0007669"/>
    <property type="project" value="TreeGrafter"/>
</dbReference>
<feature type="region of interest" description="Disordered" evidence="10">
    <location>
        <begin position="730"/>
        <end position="845"/>
    </location>
</feature>
<dbReference type="Gene3D" id="1.10.510.10">
    <property type="entry name" value="Transferase(Phosphotransferase) domain 1"/>
    <property type="match status" value="1"/>
</dbReference>
<evidence type="ECO:0000256" key="4">
    <source>
        <dbReference type="ARBA" id="ARBA00022679"/>
    </source>
</evidence>
<evidence type="ECO:0000256" key="9">
    <source>
        <dbReference type="ARBA" id="ARBA00048679"/>
    </source>
</evidence>
<evidence type="ECO:0000313" key="13">
    <source>
        <dbReference type="EMBL" id="OZJ04243.1"/>
    </source>
</evidence>
<feature type="compositionally biased region" description="Low complexity" evidence="10">
    <location>
        <begin position="1059"/>
        <end position="1078"/>
    </location>
</feature>
<feature type="compositionally biased region" description="Basic and acidic residues" evidence="10">
    <location>
        <begin position="874"/>
        <end position="890"/>
    </location>
</feature>
<comment type="similarity">
    <text evidence="1">Belongs to the protein kinase superfamily. AGC Ser/Thr protein kinase family.</text>
</comment>
<comment type="catalytic activity">
    <reaction evidence="9">
        <text>L-seryl-[protein] + ATP = O-phospho-L-seryl-[protein] + ADP + H(+)</text>
        <dbReference type="Rhea" id="RHEA:17989"/>
        <dbReference type="Rhea" id="RHEA-COMP:9863"/>
        <dbReference type="Rhea" id="RHEA-COMP:11604"/>
        <dbReference type="ChEBI" id="CHEBI:15378"/>
        <dbReference type="ChEBI" id="CHEBI:29999"/>
        <dbReference type="ChEBI" id="CHEBI:30616"/>
        <dbReference type="ChEBI" id="CHEBI:83421"/>
        <dbReference type="ChEBI" id="CHEBI:456216"/>
        <dbReference type="EC" id="2.7.11.1"/>
    </reaction>
</comment>
<evidence type="ECO:0000256" key="7">
    <source>
        <dbReference type="ARBA" id="ARBA00022840"/>
    </source>
</evidence>
<dbReference type="GO" id="GO:0005524">
    <property type="term" value="F:ATP binding"/>
    <property type="evidence" value="ECO:0007669"/>
    <property type="project" value="UniProtKB-KW"/>
</dbReference>
<evidence type="ECO:0000259" key="12">
    <source>
        <dbReference type="PROSITE" id="PS51285"/>
    </source>
</evidence>
<feature type="compositionally biased region" description="Polar residues" evidence="10">
    <location>
        <begin position="1985"/>
        <end position="1994"/>
    </location>
</feature>
<name>A0A261Y0X6_9FUNG</name>
<dbReference type="GO" id="GO:0004674">
    <property type="term" value="F:protein serine/threonine kinase activity"/>
    <property type="evidence" value="ECO:0007669"/>
    <property type="project" value="UniProtKB-KW"/>
</dbReference>
<evidence type="ECO:0000259" key="11">
    <source>
        <dbReference type="PROSITE" id="PS50011"/>
    </source>
</evidence>
<feature type="region of interest" description="Disordered" evidence="10">
    <location>
        <begin position="1059"/>
        <end position="1087"/>
    </location>
</feature>
<feature type="compositionally biased region" description="Basic and acidic residues" evidence="10">
    <location>
        <begin position="1595"/>
        <end position="1607"/>
    </location>
</feature>
<dbReference type="InterPro" id="IPR050236">
    <property type="entry name" value="Ser_Thr_kinase_AGC"/>
</dbReference>
<feature type="compositionally biased region" description="Low complexity" evidence="10">
    <location>
        <begin position="1014"/>
        <end position="1023"/>
    </location>
</feature>
<feature type="region of interest" description="Disordered" evidence="10">
    <location>
        <begin position="535"/>
        <end position="554"/>
    </location>
</feature>
<evidence type="ECO:0000256" key="5">
    <source>
        <dbReference type="ARBA" id="ARBA00022741"/>
    </source>
</evidence>
<dbReference type="InterPro" id="IPR000961">
    <property type="entry name" value="AGC-kinase_C"/>
</dbReference>
<evidence type="ECO:0000256" key="10">
    <source>
        <dbReference type="SAM" id="MobiDB-lite"/>
    </source>
</evidence>
<feature type="region of interest" description="Disordered" evidence="10">
    <location>
        <begin position="1836"/>
        <end position="1933"/>
    </location>
</feature>
<dbReference type="EMBL" id="MVBO01000048">
    <property type="protein sequence ID" value="OZJ04243.1"/>
    <property type="molecule type" value="Genomic_DNA"/>
</dbReference>
<dbReference type="InterPro" id="IPR000719">
    <property type="entry name" value="Prot_kinase_dom"/>
</dbReference>
<feature type="region of interest" description="Disordered" evidence="10">
    <location>
        <begin position="1395"/>
        <end position="1435"/>
    </location>
</feature>
<dbReference type="Gene3D" id="3.30.200.20">
    <property type="entry name" value="Phosphorylase Kinase, domain 1"/>
    <property type="match status" value="1"/>
</dbReference>
<feature type="compositionally biased region" description="Polar residues" evidence="10">
    <location>
        <begin position="180"/>
        <end position="192"/>
    </location>
</feature>
<feature type="region of interest" description="Disordered" evidence="10">
    <location>
        <begin position="1012"/>
        <end position="1046"/>
    </location>
</feature>
<gene>
    <name evidence="13" type="ORF">BZG36_04242</name>
</gene>
<dbReference type="PROSITE" id="PS51285">
    <property type="entry name" value="AGC_KINASE_CTER"/>
    <property type="match status" value="1"/>
</dbReference>
<feature type="compositionally biased region" description="Basic and acidic residues" evidence="10">
    <location>
        <begin position="934"/>
        <end position="945"/>
    </location>
</feature>
<sequence>MPRKGDSTPPVPRSRSKSAADVLSSGERSPVAAQEDNDFSSEPFPRAFARMLSGNGSESPKTPRHDSTKSTQSSMSSADDASEQGSAQGADVRRRSSLHSPTRKLRARPVSLHEDQFEGADVLPRRNLVASISQVDKSASTGLLKQAFSAARARTMSAQEAREVANIKIPPGMIDEGASPLSSGHGSPTNAGLSPRSSISQLSSTPTSPLSHPATNAAGKRPTSLILSLSKASDAPSNSSQSRHSTSSNASSSYNLPSSFLTSHQYLPSARHSLNLSEQYSEVSDYATSDIDSNASEYGSYITDTETELEGTLPYPTQSVSIEGQSREQQASLNSKNALSMPRLTHRPRSDISAFFPELSSSAPENLYVNSAHNLLDTPFPDFRPLQQTTIAELKRGKEVCDMEIENLLWRFWRAHSQRFAGHDDVNDTSGYSSGLWLEGVEFSDFLGGNFGQLGTVGDGFGPARLSDPNVIKYGGLKVNLSGEGHTIPLRGSDQAILVGEPTSQTSSLLATPIAAGGRRRISEATPIMEQIREELSGEEGNLSPSTGSSLRTMSRPASMYENVPVEDNNERSQHFTNSSILSARSDGSAFTSYTTLPQHQGNDENADKGDDSFFEPSPFLYSLLTIVLDILHTPYTALLQNSNLATHIVMQLESIWSLNRSRLEYGSTPLEDKYDKPNGFSREVEDFSTQILFIFSKVATIVDTLNRQTDLFQLFQNHDLDARFEMPVQTPSALPEPPFESPKLTPASSNYSLSPSTTHYQLPPPWRKASPRVLTPVRVSASDMVSSQGESTSATASDSPQLQLTPTAPTSQTASGSQNARVPKSASRLSISTTPNTSQFMPLDIDLPSTKLTSDDEVSYWLEHVDNSVQVKDLNKDKSPQEQIDKYGEDSGQTPVAALPFTERPSNLEAEEIKFLNEPATPIAPSDAIDEKEDQRRRSREPSDLKLPTATLPLAEPPSHVLKVDQEDNVPTSPTVSKKKNRDSAANQEIQRQLSEALQEEIDYDIFQKQIRSPNSPGHSSPGSGGGSAAGSGTEGEPAAKKRPPQVVSLFKSIKSALSSSPTSSSSSHSFPVSKGSPPGPSPIALRALPNAKVFDNSSNVSLRSASSDTANSLPKLPEQVGTASTGSQSPSPAMLLCRICEEMIPSLELQGHSETCAISQEYELKKRSCDGRLRKLVAAIEQRKAEIVERNTPYYDYYNVKDAEHLEKYTNRIANIGQKETPQEILRISESCRHKVDKTMSIAGHREGSTVDEDLLAIAKRILHVMDEKIDVTKSYLQSTTDAKSQTSLSVGDNATIRRRTSSSASRKDYIAESMPPRRRSDSSTSTLSSQSANDGKGIKSGNQALVSTRTSAMGPAVIRQATSSLGVGERHRGFISLFAAMLKATRVARAAKAAKRRKPARTASVASTTSVASGSQSSSTLRSESHEGKRKHRMPSIRDFEIIKPISRGSFGKVYLAKKKKTGDFYAIKILKKEDMIRKNMVTHVLAEKRVLSLSKTPFVVKLYFAFSSPDYLYLVMEYLIGGDLSTLLQIYGQFPEDMARMYIAEIVLALEYLHANGITHRDLKPDNVLIGADGHIKLTDFGLSRISIPGHDQRNESHSHTIEHPPNPEGSETTEDGATDAVPAIDTDQALKVAPSSPKKAESIRRRDSNRSLLGTPDYLAPELLLGKGHDTSVDWWAVGVCLFEFLTGYPPFMGSQPEEIFRNILKHDVQWPNPEDMQMSDEAIDLIKKLLNPDVKHRYHAKDVKAHPFFNGVDWSSILQQKAPFIPDPLDKTDTSYFEARNTRPDIRRLSHGNLEQMASGSLTPLTASGIPGALGIDTEKALEDHASPSLREDALSGKDTPDTEHASTPEIEPYDESVMLTPRLATKSNNSSTRNSRIMNVNVNSPQDSSPMAQAYDTPVSTDAQAAEGESSNGKSDTSSQHSSEGEGVFDSFAYKNVALLNETNQDMSAILQSGSPSPSIRTSVDMERTAAVGGPLSKSISRSSMHDSFTAAETGETRDNKEVKESKEKRLLKRVSAVLQQATPGKL</sequence>
<feature type="compositionally biased region" description="Polar residues" evidence="10">
    <location>
        <begin position="784"/>
        <end position="821"/>
    </location>
</feature>
<feature type="domain" description="Protein kinase" evidence="11">
    <location>
        <begin position="1443"/>
        <end position="1755"/>
    </location>
</feature>
<feature type="region of interest" description="Disordered" evidence="10">
    <location>
        <begin position="1978"/>
        <end position="2015"/>
    </location>
</feature>
<feature type="compositionally biased region" description="Low complexity" evidence="10">
    <location>
        <begin position="69"/>
        <end position="79"/>
    </location>
</feature>
<keyword evidence="6" id="KW-0418">Kinase</keyword>
<dbReference type="Pfam" id="PF00069">
    <property type="entry name" value="Pkinase"/>
    <property type="match status" value="2"/>
</dbReference>
<comment type="caution">
    <text evidence="13">The sequence shown here is derived from an EMBL/GenBank/DDBJ whole genome shotgun (WGS) entry which is preliminary data.</text>
</comment>
<feature type="region of interest" description="Disordered" evidence="10">
    <location>
        <begin position="917"/>
        <end position="998"/>
    </location>
</feature>
<reference evidence="13 14" key="1">
    <citation type="journal article" date="2017" name="Mycologia">
        <title>Bifiguratus adelaidae, gen. et sp. nov., a new member of Mucoromycotina in endophytic and soil-dwelling habitats.</title>
        <authorList>
            <person name="Torres-Cruz T.J."/>
            <person name="Billingsley Tobias T.L."/>
            <person name="Almatruk M."/>
            <person name="Hesse C."/>
            <person name="Kuske C.R."/>
            <person name="Desiro A."/>
            <person name="Benucci G.M."/>
            <person name="Bonito G."/>
            <person name="Stajich J.E."/>
            <person name="Dunlap C."/>
            <person name="Arnold A.E."/>
            <person name="Porras-Alfaro A."/>
        </authorList>
    </citation>
    <scope>NUCLEOTIDE SEQUENCE [LARGE SCALE GENOMIC DNA]</scope>
    <source>
        <strain evidence="13 14">AZ0501</strain>
    </source>
</reference>
<feature type="compositionally biased region" description="Gly residues" evidence="10">
    <location>
        <begin position="1024"/>
        <end position="1035"/>
    </location>
</feature>
<dbReference type="Proteomes" id="UP000242875">
    <property type="component" value="Unassembled WGS sequence"/>
</dbReference>
<feature type="region of interest" description="Disordered" evidence="10">
    <location>
        <begin position="873"/>
        <end position="898"/>
    </location>
</feature>
<feature type="domain" description="AGC-kinase C-terminal" evidence="12">
    <location>
        <begin position="1756"/>
        <end position="1807"/>
    </location>
</feature>
<feature type="compositionally biased region" description="Low complexity" evidence="10">
    <location>
        <begin position="1874"/>
        <end position="1883"/>
    </location>
</feature>
<evidence type="ECO:0000256" key="1">
    <source>
        <dbReference type="ARBA" id="ARBA00009903"/>
    </source>
</evidence>
<feature type="compositionally biased region" description="Basic and acidic residues" evidence="10">
    <location>
        <begin position="2002"/>
        <end position="2015"/>
    </location>
</feature>
<dbReference type="CDD" id="cd05579">
    <property type="entry name" value="STKc_MAST_like"/>
    <property type="match status" value="1"/>
</dbReference>
<feature type="compositionally biased region" description="Basic and acidic residues" evidence="10">
    <location>
        <begin position="1836"/>
        <end position="1853"/>
    </location>
</feature>
<dbReference type="PROSITE" id="PS00108">
    <property type="entry name" value="PROTEIN_KINASE_ST"/>
    <property type="match status" value="1"/>
</dbReference>
<evidence type="ECO:0000256" key="8">
    <source>
        <dbReference type="ARBA" id="ARBA00047899"/>
    </source>
</evidence>
<feature type="region of interest" description="Disordered" evidence="10">
    <location>
        <begin position="1104"/>
        <end position="1132"/>
    </location>
</feature>
<feature type="compositionally biased region" description="Polar residues" evidence="10">
    <location>
        <begin position="1123"/>
        <end position="1132"/>
    </location>
</feature>
<comment type="catalytic activity">
    <reaction evidence="8">
        <text>L-threonyl-[protein] + ATP = O-phospho-L-threonyl-[protein] + ADP + H(+)</text>
        <dbReference type="Rhea" id="RHEA:46608"/>
        <dbReference type="Rhea" id="RHEA-COMP:11060"/>
        <dbReference type="Rhea" id="RHEA-COMP:11605"/>
        <dbReference type="ChEBI" id="CHEBI:15378"/>
        <dbReference type="ChEBI" id="CHEBI:30013"/>
        <dbReference type="ChEBI" id="CHEBI:30616"/>
        <dbReference type="ChEBI" id="CHEBI:61977"/>
        <dbReference type="ChEBI" id="CHEBI:456216"/>
        <dbReference type="EC" id="2.7.11.1"/>
    </reaction>
</comment>
<feature type="compositionally biased region" description="Polar residues" evidence="10">
    <location>
        <begin position="1283"/>
        <end position="1295"/>
    </location>
</feature>
<dbReference type="InterPro" id="IPR011009">
    <property type="entry name" value="Kinase-like_dom_sf"/>
</dbReference>
<keyword evidence="7" id="KW-0067">ATP-binding</keyword>
<feature type="region of interest" description="Disordered" evidence="10">
    <location>
        <begin position="1593"/>
        <end position="1652"/>
    </location>
</feature>
<feature type="compositionally biased region" description="Low complexity" evidence="10">
    <location>
        <begin position="946"/>
        <end position="959"/>
    </location>
</feature>
<keyword evidence="4" id="KW-0808">Transferase</keyword>
<dbReference type="PANTHER" id="PTHR24356">
    <property type="entry name" value="SERINE/THREONINE-PROTEIN KINASE"/>
    <property type="match status" value="1"/>
</dbReference>
<keyword evidence="3" id="KW-0723">Serine/threonine-protein kinase</keyword>
<feature type="compositionally biased region" description="Basic residues" evidence="10">
    <location>
        <begin position="95"/>
        <end position="107"/>
    </location>
</feature>
<feature type="region of interest" description="Disordered" evidence="10">
    <location>
        <begin position="167"/>
        <end position="254"/>
    </location>
</feature>